<dbReference type="Pfam" id="PF03572">
    <property type="entry name" value="Peptidase_S41"/>
    <property type="match status" value="1"/>
</dbReference>
<dbReference type="CDD" id="cd07563">
    <property type="entry name" value="Peptidase_S41_IRBP"/>
    <property type="match status" value="1"/>
</dbReference>
<protein>
    <submittedName>
        <fullName evidence="3">Peptidase S41</fullName>
    </submittedName>
</protein>
<dbReference type="GO" id="GO:0006508">
    <property type="term" value="P:proteolysis"/>
    <property type="evidence" value="ECO:0007669"/>
    <property type="project" value="InterPro"/>
</dbReference>
<evidence type="ECO:0000313" key="4">
    <source>
        <dbReference type="Proteomes" id="UP000274271"/>
    </source>
</evidence>
<reference evidence="3 4" key="1">
    <citation type="submission" date="2018-11" db="EMBL/GenBank/DDBJ databases">
        <authorList>
            <person name="Zhou Z."/>
            <person name="Wang G."/>
        </authorList>
    </citation>
    <scope>NUCLEOTIDE SEQUENCE [LARGE SCALE GENOMIC DNA]</scope>
    <source>
        <strain evidence="3 4">KCTC42998</strain>
    </source>
</reference>
<gene>
    <name evidence="3" type="ORF">EHT87_04000</name>
</gene>
<dbReference type="SMART" id="SM00245">
    <property type="entry name" value="TSPc"/>
    <property type="match status" value="1"/>
</dbReference>
<name>A0A3P1CW91_9BACT</name>
<feature type="domain" description="Tail specific protease" evidence="2">
    <location>
        <begin position="126"/>
        <end position="324"/>
    </location>
</feature>
<comment type="caution">
    <text evidence="3">The sequence shown here is derived from an EMBL/GenBank/DDBJ whole genome shotgun (WGS) entry which is preliminary data.</text>
</comment>
<dbReference type="Gene3D" id="3.30.750.44">
    <property type="match status" value="1"/>
</dbReference>
<keyword evidence="1" id="KW-0732">Signal</keyword>
<accession>A0A3P1CW91</accession>
<dbReference type="OrthoDB" id="6397760at2"/>
<sequence length="346" mass="38843">MKTIQFRPFLQITFVAAAVFLSSCSQKLIGPDAPNNPVANFDHLWGEYDKMYGAFEPKKIDWQAVYQKYRPQVSDNMTDAELLNVMTQMLDVLDDNHVYLRPTANTKLPWYSGGILGRTRVEDYNGEVVKTYLSETKMYGNDLEYGKLTPTVGYLLLKGFENNSSYYPKAMDEVLTYLKDLKGVVIDLRANGGGEDRVSQYIANRFATEKHLSFTARLRNGPHHADFGPELRFYTEPEGSFQYTKPVVVLTNRSSYSSAETFMLAMLQNKTVTQVGDVTGGAFSDAVERDLPNGWSFRVPIADVRDANGKNLEGIGITPKIVVRNKPEDLKAGHDYALETAIGLLN</sequence>
<dbReference type="PANTHER" id="PTHR11261">
    <property type="entry name" value="INTERPHOTORECEPTOR RETINOID-BINDING PROTEIN"/>
    <property type="match status" value="1"/>
</dbReference>
<dbReference type="Proteomes" id="UP000274271">
    <property type="component" value="Unassembled WGS sequence"/>
</dbReference>
<dbReference type="GO" id="GO:0008236">
    <property type="term" value="F:serine-type peptidase activity"/>
    <property type="evidence" value="ECO:0007669"/>
    <property type="project" value="InterPro"/>
</dbReference>
<evidence type="ECO:0000313" key="3">
    <source>
        <dbReference type="EMBL" id="RRB17458.1"/>
    </source>
</evidence>
<dbReference type="EMBL" id="RQJP01000001">
    <property type="protein sequence ID" value="RRB17458.1"/>
    <property type="molecule type" value="Genomic_DNA"/>
</dbReference>
<dbReference type="RefSeq" id="WP_124904088.1">
    <property type="nucleotide sequence ID" value="NZ_RQJP01000001.1"/>
</dbReference>
<dbReference type="InterPro" id="IPR029045">
    <property type="entry name" value="ClpP/crotonase-like_dom_sf"/>
</dbReference>
<dbReference type="Gene3D" id="3.90.226.10">
    <property type="entry name" value="2-enoyl-CoA Hydratase, Chain A, domain 1"/>
    <property type="match status" value="1"/>
</dbReference>
<proteinExistence type="predicted"/>
<dbReference type="Pfam" id="PF14684">
    <property type="entry name" value="Tricorn_C1"/>
    <property type="match status" value="1"/>
</dbReference>
<dbReference type="InterPro" id="IPR028204">
    <property type="entry name" value="Tricorn_C1"/>
</dbReference>
<evidence type="ECO:0000256" key="1">
    <source>
        <dbReference type="SAM" id="SignalP"/>
    </source>
</evidence>
<feature type="signal peptide" evidence="1">
    <location>
        <begin position="1"/>
        <end position="17"/>
    </location>
</feature>
<dbReference type="InterPro" id="IPR005151">
    <property type="entry name" value="Tail-specific_protease"/>
</dbReference>
<keyword evidence="4" id="KW-1185">Reference proteome</keyword>
<organism evidence="3 4">
    <name type="scientific">Larkinella knui</name>
    <dbReference type="NCBI Taxonomy" id="2025310"/>
    <lineage>
        <taxon>Bacteria</taxon>
        <taxon>Pseudomonadati</taxon>
        <taxon>Bacteroidota</taxon>
        <taxon>Cytophagia</taxon>
        <taxon>Cytophagales</taxon>
        <taxon>Spirosomataceae</taxon>
        <taxon>Larkinella</taxon>
    </lineage>
</organism>
<dbReference type="PROSITE" id="PS51257">
    <property type="entry name" value="PROKAR_LIPOPROTEIN"/>
    <property type="match status" value="1"/>
</dbReference>
<feature type="chain" id="PRO_5018198945" evidence="1">
    <location>
        <begin position="18"/>
        <end position="346"/>
    </location>
</feature>
<dbReference type="AlphaFoldDB" id="A0A3P1CW91"/>
<evidence type="ECO:0000259" key="2">
    <source>
        <dbReference type="SMART" id="SM00245"/>
    </source>
</evidence>
<dbReference type="SUPFAM" id="SSF52096">
    <property type="entry name" value="ClpP/crotonase"/>
    <property type="match status" value="1"/>
</dbReference>
<dbReference type="PANTHER" id="PTHR11261:SF3">
    <property type="entry name" value="RETINOL-BINDING PROTEIN 3"/>
    <property type="match status" value="1"/>
</dbReference>